<dbReference type="OrthoDB" id="2017571at2759"/>
<protein>
    <recommendedName>
        <fullName evidence="6">BHLH domain-containing protein</fullName>
    </recommendedName>
</protein>
<dbReference type="PANTHER" id="PTHR45914:SF2">
    <property type="entry name" value="TRANSCRIPTION FACTOR BHLH140-LIKE PROTEIN"/>
    <property type="match status" value="1"/>
</dbReference>
<gene>
    <name evidence="7" type="ORF">KP509_22G074300</name>
</gene>
<keyword evidence="4" id="KW-0539">Nucleus</keyword>
<feature type="region of interest" description="Disordered" evidence="5">
    <location>
        <begin position="409"/>
        <end position="444"/>
    </location>
</feature>
<dbReference type="InterPro" id="IPR036638">
    <property type="entry name" value="HLH_DNA-bd_sf"/>
</dbReference>
<dbReference type="GO" id="GO:0005634">
    <property type="term" value="C:nucleus"/>
    <property type="evidence" value="ECO:0007669"/>
    <property type="project" value="UniProtKB-SubCell"/>
</dbReference>
<evidence type="ECO:0000259" key="6">
    <source>
        <dbReference type="PROSITE" id="PS50888"/>
    </source>
</evidence>
<evidence type="ECO:0000256" key="3">
    <source>
        <dbReference type="ARBA" id="ARBA00023163"/>
    </source>
</evidence>
<dbReference type="GO" id="GO:0046983">
    <property type="term" value="F:protein dimerization activity"/>
    <property type="evidence" value="ECO:0007669"/>
    <property type="project" value="InterPro"/>
</dbReference>
<dbReference type="SMART" id="SM00353">
    <property type="entry name" value="HLH"/>
    <property type="match status" value="1"/>
</dbReference>
<dbReference type="InterPro" id="IPR045843">
    <property type="entry name" value="IND-like"/>
</dbReference>
<comment type="caution">
    <text evidence="7">The sequence shown here is derived from an EMBL/GenBank/DDBJ whole genome shotgun (WGS) entry which is preliminary data.</text>
</comment>
<evidence type="ECO:0000256" key="2">
    <source>
        <dbReference type="ARBA" id="ARBA00023015"/>
    </source>
</evidence>
<dbReference type="PANTHER" id="PTHR45914">
    <property type="entry name" value="TRANSCRIPTION FACTOR HEC3-RELATED"/>
    <property type="match status" value="1"/>
</dbReference>
<organism evidence="7 8">
    <name type="scientific">Ceratopteris richardii</name>
    <name type="common">Triangle waterfern</name>
    <dbReference type="NCBI Taxonomy" id="49495"/>
    <lineage>
        <taxon>Eukaryota</taxon>
        <taxon>Viridiplantae</taxon>
        <taxon>Streptophyta</taxon>
        <taxon>Embryophyta</taxon>
        <taxon>Tracheophyta</taxon>
        <taxon>Polypodiopsida</taxon>
        <taxon>Polypodiidae</taxon>
        <taxon>Polypodiales</taxon>
        <taxon>Pteridineae</taxon>
        <taxon>Pteridaceae</taxon>
        <taxon>Parkerioideae</taxon>
        <taxon>Ceratopteris</taxon>
    </lineage>
</organism>
<feature type="domain" description="BHLH" evidence="6">
    <location>
        <begin position="431"/>
        <end position="480"/>
    </location>
</feature>
<feature type="region of interest" description="Disordered" evidence="5">
    <location>
        <begin position="81"/>
        <end position="100"/>
    </location>
</feature>
<dbReference type="Pfam" id="PF00010">
    <property type="entry name" value="HLH"/>
    <property type="match status" value="1"/>
</dbReference>
<evidence type="ECO:0000256" key="4">
    <source>
        <dbReference type="ARBA" id="ARBA00023242"/>
    </source>
</evidence>
<dbReference type="InterPro" id="IPR011598">
    <property type="entry name" value="bHLH_dom"/>
</dbReference>
<reference evidence="7" key="1">
    <citation type="submission" date="2021-08" db="EMBL/GenBank/DDBJ databases">
        <title>WGS assembly of Ceratopteris richardii.</title>
        <authorList>
            <person name="Marchant D.B."/>
            <person name="Chen G."/>
            <person name="Jenkins J."/>
            <person name="Shu S."/>
            <person name="Leebens-Mack J."/>
            <person name="Grimwood J."/>
            <person name="Schmutz J."/>
            <person name="Soltis P."/>
            <person name="Soltis D."/>
            <person name="Chen Z.-H."/>
        </authorList>
    </citation>
    <scope>NUCLEOTIDE SEQUENCE</scope>
    <source>
        <strain evidence="7">Whitten #5841</strain>
        <tissue evidence="7">Leaf</tissue>
    </source>
</reference>
<proteinExistence type="predicted"/>
<evidence type="ECO:0000313" key="7">
    <source>
        <dbReference type="EMBL" id="KAH7307731.1"/>
    </source>
</evidence>
<keyword evidence="8" id="KW-1185">Reference proteome</keyword>
<dbReference type="AlphaFoldDB" id="A0A8T2S947"/>
<feature type="compositionally biased region" description="Polar residues" evidence="5">
    <location>
        <begin position="409"/>
        <end position="423"/>
    </location>
</feature>
<sequence length="532" mass="57704">MQEAEAFFVMNSSTVPAVEMANILPSFLSQVFPSSSLTHVPSSLMSAGRQLDDLRSFHISSFCNFFEAGYCLTENARHREQATKEGGDEEASREGDAPPEVKLIGGNAHAVDRCLSHASSAQIPFSLKNECPYSLPSCRTDLHITSQVSGCFAAPTAANPLTLTDNGPFKLSAQPQPHPPCWSSYNPITDSQSTPVLQKQEQLQSSIAIGPSACAVHKRSKPLYIDPILTLERGSLAAASDIATQTDTSCASLSAWDGLHQQHPTASYITPDNGNAAAYVGNNGIYNHQEDTKRPIVEDRSPSISVGGIAHHLQSQYSLTSCDTLIALSSLASPPSSVAMSFYTKSRRTSSTAAPTPTFDHQSNNHFTLCESSSGRLMLGSVQPSPTSQYPAATSSCCRLRESAESATEISCSSPVHSNQNASPKAEHKKLSVHPQGVAARRRRHRISRRFKALRAIVPGGTKMDTASMLDEAIEYIKFLRNQIWMLKLLEMEQGINTALPNSMPVAPFRDHPESARNQTYSHRIFSPTFNA</sequence>
<evidence type="ECO:0000313" key="8">
    <source>
        <dbReference type="Proteomes" id="UP000825935"/>
    </source>
</evidence>
<keyword evidence="3" id="KW-0804">Transcription</keyword>
<dbReference type="GO" id="GO:0003700">
    <property type="term" value="F:DNA-binding transcription factor activity"/>
    <property type="evidence" value="ECO:0007669"/>
    <property type="project" value="InterPro"/>
</dbReference>
<keyword evidence="2" id="KW-0805">Transcription regulation</keyword>
<accession>A0A8T2S947</accession>
<dbReference type="Gene3D" id="4.10.280.10">
    <property type="entry name" value="Helix-loop-helix DNA-binding domain"/>
    <property type="match status" value="1"/>
</dbReference>
<dbReference type="PROSITE" id="PS50888">
    <property type="entry name" value="BHLH"/>
    <property type="match status" value="1"/>
</dbReference>
<comment type="subcellular location">
    <subcellularLocation>
        <location evidence="1">Nucleus</location>
    </subcellularLocation>
</comment>
<dbReference type="SUPFAM" id="SSF47459">
    <property type="entry name" value="HLH, helix-loop-helix DNA-binding domain"/>
    <property type="match status" value="1"/>
</dbReference>
<name>A0A8T2S947_CERRI</name>
<evidence type="ECO:0000256" key="5">
    <source>
        <dbReference type="SAM" id="MobiDB-lite"/>
    </source>
</evidence>
<evidence type="ECO:0000256" key="1">
    <source>
        <dbReference type="ARBA" id="ARBA00004123"/>
    </source>
</evidence>
<feature type="compositionally biased region" description="Basic and acidic residues" evidence="5">
    <location>
        <begin position="81"/>
        <end position="96"/>
    </location>
</feature>
<dbReference type="EMBL" id="CM035427">
    <property type="protein sequence ID" value="KAH7307731.1"/>
    <property type="molecule type" value="Genomic_DNA"/>
</dbReference>
<dbReference type="Proteomes" id="UP000825935">
    <property type="component" value="Chromosome 22"/>
</dbReference>